<comment type="caution">
    <text evidence="1">The sequence shown here is derived from an EMBL/GenBank/DDBJ whole genome shotgun (WGS) entry which is preliminary data.</text>
</comment>
<keyword evidence="2" id="KW-1185">Reference proteome</keyword>
<sequence length="311" mass="34537">MSDDSIEMFDASEASTDSDWLSIMQEIGDESGYFEPLGDKHSAFFSDLGPVLLVSFETVSGVRGAGGGQMPLGYQIAAPRGWSSLTILAQGDTWYRDAAVYGFFDRLIDDAFFEDFDRVVFYGAGMGGYGAAAFSVAAPGSTVLALAPQSTLQTEAAEWDRRFLQARRLDFTSRFGFAPDMVEGCETVFIVYDPIQQVDAVHAAMFRAPHVHRLRARNIGRDPQAELARINVLRPLIDAACTGSLTPQLFFRLWRRRRTNAHYLGRLIGRLQIQNRPALLLRALTVANSLVEHPQLRKALERVQSGKPLRD</sequence>
<dbReference type="Proteomes" id="UP000244940">
    <property type="component" value="Unassembled WGS sequence"/>
</dbReference>
<organism evidence="1 2">
    <name type="scientific">Pararhodobacter marinus</name>
    <dbReference type="NCBI Taxonomy" id="2184063"/>
    <lineage>
        <taxon>Bacteria</taxon>
        <taxon>Pseudomonadati</taxon>
        <taxon>Pseudomonadota</taxon>
        <taxon>Alphaproteobacteria</taxon>
        <taxon>Rhodobacterales</taxon>
        <taxon>Paracoccaceae</taxon>
        <taxon>Pararhodobacter</taxon>
    </lineage>
</organism>
<evidence type="ECO:0000313" key="1">
    <source>
        <dbReference type="EMBL" id="PWE31002.1"/>
    </source>
</evidence>
<accession>A0A2U2CGM4</accession>
<protein>
    <submittedName>
        <fullName evidence="1">Phosphoadenosine phosphosulfate reductase</fullName>
    </submittedName>
</protein>
<evidence type="ECO:0000313" key="2">
    <source>
        <dbReference type="Proteomes" id="UP000244940"/>
    </source>
</evidence>
<reference evidence="1 2" key="1">
    <citation type="submission" date="2018-05" db="EMBL/GenBank/DDBJ databases">
        <title>Pararhodobacter marina sp. nov., isolated from deep-sea water of the Indian Ocean.</title>
        <authorList>
            <person name="Lai Q.Sr."/>
            <person name="Liu X."/>
            <person name="Shao Z."/>
        </authorList>
    </citation>
    <scope>NUCLEOTIDE SEQUENCE [LARGE SCALE GENOMIC DNA]</scope>
    <source>
        <strain evidence="1 2">CIC4N-9</strain>
    </source>
</reference>
<name>A0A2U2CGM4_9RHOB</name>
<dbReference type="InterPro" id="IPR029058">
    <property type="entry name" value="AB_hydrolase_fold"/>
</dbReference>
<dbReference type="RefSeq" id="WP_109532080.1">
    <property type="nucleotide sequence ID" value="NZ_QEYD01000002.1"/>
</dbReference>
<dbReference type="EMBL" id="QEYD01000002">
    <property type="protein sequence ID" value="PWE31002.1"/>
    <property type="molecule type" value="Genomic_DNA"/>
</dbReference>
<gene>
    <name evidence="1" type="ORF">C4N9_04425</name>
</gene>
<dbReference type="OrthoDB" id="7840273at2"/>
<dbReference type="GeneID" id="94364127"/>
<dbReference type="AlphaFoldDB" id="A0A2U2CGM4"/>
<proteinExistence type="predicted"/>
<dbReference type="SUPFAM" id="SSF53474">
    <property type="entry name" value="alpha/beta-Hydrolases"/>
    <property type="match status" value="1"/>
</dbReference>